<protein>
    <submittedName>
        <fullName evidence="2">Uncharacterized protein</fullName>
    </submittedName>
</protein>
<feature type="compositionally biased region" description="Basic and acidic residues" evidence="1">
    <location>
        <begin position="35"/>
        <end position="44"/>
    </location>
</feature>
<proteinExistence type="predicted"/>
<comment type="caution">
    <text evidence="2">The sequence shown here is derived from an EMBL/GenBank/DDBJ whole genome shotgun (WGS) entry which is preliminary data.</text>
</comment>
<gene>
    <name evidence="2" type="ORF">niasHT_011388</name>
</gene>
<sequence length="114" mass="12377">MGESVIGPGGTLRTKAPSRSTDRPMGPMDSGRACAMDKSEKSQRTSDSAWAECLQPKEEKPPDESRALTTPDESLPSVPRPSVLRPSDFREEEKPIDWRAAEHTDGQIVGPTAT</sequence>
<evidence type="ECO:0000313" key="3">
    <source>
        <dbReference type="Proteomes" id="UP001620626"/>
    </source>
</evidence>
<feature type="compositionally biased region" description="Low complexity" evidence="1">
    <location>
        <begin position="74"/>
        <end position="86"/>
    </location>
</feature>
<feature type="compositionally biased region" description="Basic and acidic residues" evidence="1">
    <location>
        <begin position="55"/>
        <end position="66"/>
    </location>
</feature>
<name>A0ABD2LI94_9BILA</name>
<evidence type="ECO:0000313" key="2">
    <source>
        <dbReference type="EMBL" id="KAL3114952.1"/>
    </source>
</evidence>
<evidence type="ECO:0000256" key="1">
    <source>
        <dbReference type="SAM" id="MobiDB-lite"/>
    </source>
</evidence>
<feature type="region of interest" description="Disordered" evidence="1">
    <location>
        <begin position="1"/>
        <end position="114"/>
    </location>
</feature>
<accession>A0ABD2LI94</accession>
<organism evidence="2 3">
    <name type="scientific">Heterodera trifolii</name>
    <dbReference type="NCBI Taxonomy" id="157864"/>
    <lineage>
        <taxon>Eukaryota</taxon>
        <taxon>Metazoa</taxon>
        <taxon>Ecdysozoa</taxon>
        <taxon>Nematoda</taxon>
        <taxon>Chromadorea</taxon>
        <taxon>Rhabditida</taxon>
        <taxon>Tylenchina</taxon>
        <taxon>Tylenchomorpha</taxon>
        <taxon>Tylenchoidea</taxon>
        <taxon>Heteroderidae</taxon>
        <taxon>Heteroderinae</taxon>
        <taxon>Heterodera</taxon>
    </lineage>
</organism>
<dbReference type="Proteomes" id="UP001620626">
    <property type="component" value="Unassembled WGS sequence"/>
</dbReference>
<reference evidence="2 3" key="1">
    <citation type="submission" date="2024-10" db="EMBL/GenBank/DDBJ databases">
        <authorList>
            <person name="Kim D."/>
        </authorList>
    </citation>
    <scope>NUCLEOTIDE SEQUENCE [LARGE SCALE GENOMIC DNA]</scope>
    <source>
        <strain evidence="2">BH-2024</strain>
    </source>
</reference>
<dbReference type="EMBL" id="JBICBT010000406">
    <property type="protein sequence ID" value="KAL3114952.1"/>
    <property type="molecule type" value="Genomic_DNA"/>
</dbReference>
<dbReference type="AlphaFoldDB" id="A0ABD2LI94"/>
<feature type="compositionally biased region" description="Basic and acidic residues" evidence="1">
    <location>
        <begin position="87"/>
        <end position="105"/>
    </location>
</feature>
<keyword evidence="3" id="KW-1185">Reference proteome</keyword>